<feature type="domain" description="DUF397" evidence="1">
    <location>
        <begin position="6"/>
        <end position="54"/>
    </location>
</feature>
<dbReference type="RefSeq" id="WP_248862589.1">
    <property type="nucleotide sequence ID" value="NZ_CP086322.1"/>
</dbReference>
<evidence type="ECO:0000313" key="3">
    <source>
        <dbReference type="Proteomes" id="UP000830115"/>
    </source>
</evidence>
<sequence length="61" mass="6809">MTTKPSWRTSSHTKQDNCVEVADIGPSKVMVRDTKNRDGGTLAFPSVSWVNFVEFSKTFSV</sequence>
<dbReference type="InterPro" id="IPR007278">
    <property type="entry name" value="DUF397"/>
</dbReference>
<dbReference type="Proteomes" id="UP000830115">
    <property type="component" value="Chromosome"/>
</dbReference>
<evidence type="ECO:0000259" key="1">
    <source>
        <dbReference type="Pfam" id="PF04149"/>
    </source>
</evidence>
<reference evidence="2" key="1">
    <citation type="submission" date="2021-10" db="EMBL/GenBank/DDBJ databases">
        <title>Streptomyces nigrumlapis sp.nov.,an antimicrobial producing actinobacterium isolated from Black Gobi rocks.</title>
        <authorList>
            <person name="Wen Y."/>
            <person name="Zhang W."/>
            <person name="Liu X.G."/>
        </authorList>
    </citation>
    <scope>NUCLEOTIDE SEQUENCE</scope>
    <source>
        <strain evidence="2">ST13-2-2</strain>
    </source>
</reference>
<keyword evidence="3" id="KW-1185">Reference proteome</keyword>
<proteinExistence type="predicted"/>
<organism evidence="2 3">
    <name type="scientific">Streptomyces halobius</name>
    <dbReference type="NCBI Taxonomy" id="2879846"/>
    <lineage>
        <taxon>Bacteria</taxon>
        <taxon>Bacillati</taxon>
        <taxon>Actinomycetota</taxon>
        <taxon>Actinomycetes</taxon>
        <taxon>Kitasatosporales</taxon>
        <taxon>Streptomycetaceae</taxon>
        <taxon>Streptomyces</taxon>
    </lineage>
</organism>
<protein>
    <submittedName>
        <fullName evidence="2">DUF397 domain-containing protein</fullName>
    </submittedName>
</protein>
<evidence type="ECO:0000313" key="2">
    <source>
        <dbReference type="EMBL" id="UQA91772.1"/>
    </source>
</evidence>
<dbReference type="EMBL" id="CP086322">
    <property type="protein sequence ID" value="UQA91772.1"/>
    <property type="molecule type" value="Genomic_DNA"/>
</dbReference>
<accession>A0ABY4M2Y4</accession>
<name>A0ABY4M2Y4_9ACTN</name>
<gene>
    <name evidence="2" type="ORF">K9S39_07785</name>
</gene>
<dbReference type="Pfam" id="PF04149">
    <property type="entry name" value="DUF397"/>
    <property type="match status" value="1"/>
</dbReference>